<comment type="caution">
    <text evidence="4">The sequence shown here is derived from an EMBL/GenBank/DDBJ whole genome shotgun (WGS) entry which is preliminary data.</text>
</comment>
<evidence type="ECO:0000256" key="2">
    <source>
        <dbReference type="SAM" id="SignalP"/>
    </source>
</evidence>
<dbReference type="PANTHER" id="PTHR36453:SF1">
    <property type="entry name" value="RIGHT HANDED BETA HELIX DOMAIN-CONTAINING PROTEIN"/>
    <property type="match status" value="1"/>
</dbReference>
<feature type="domain" description="Right handed beta helix" evidence="3">
    <location>
        <begin position="467"/>
        <end position="527"/>
    </location>
</feature>
<dbReference type="InterPro" id="IPR006626">
    <property type="entry name" value="PbH1"/>
</dbReference>
<dbReference type="InterPro" id="IPR011050">
    <property type="entry name" value="Pectin_lyase_fold/virulence"/>
</dbReference>
<dbReference type="InterPro" id="IPR012334">
    <property type="entry name" value="Pectin_lyas_fold"/>
</dbReference>
<feature type="chain" id="PRO_5047482461" description="Right handed beta helix domain-containing protein" evidence="2">
    <location>
        <begin position="24"/>
        <end position="594"/>
    </location>
</feature>
<sequence length="594" mass="61019">MKHAKQPILLTALLVGGAITGLAACGGGGGGGGSASEASASTAVGNSASTTSNAPAASETPYAAPPAQPSLALPVLSLPAAPASGAVLALECGRTYRGTLDLRGKANVTVRTAGDCGKATISPGREITGWTRHQGNIWSAPVDFAAAQLSVGGQPQRLAHWPSRAQGWARAESSSAGSLRYAMPSSDLVGARLLFRPYEWAMEARTITGYANGTMALASTGDANYDGYALEGQPDFYVEGKLWMLDEAGEWAQSGDRLYVWTADGQSPEGRAWASPDAHGINAANSSSVRIEGVSIFGATDGIHARDAGGLQVRDVDIANSAGNGIMNSGGSGLRVEGGSIRNSRHDAIAVKWGGGGEHISRVRIDAAGSLGMPVNAHAAINLTAGNGATVSGNTVTNAGYIGIRTFRDSVVTGNVVDGACLMLTDCGGIFNSARDGLPLNARIENNTIRRVGVGQRLAWAVYLGDGANGVTVSGNTIAGNGNGMLLFDGHDVTVRGNDFSASSQAHIQMAETAAGRVRRNSVTQNSFSSRNGEETYRLSSDAGTASVAQFATMDANQYRSASSIFANYNGEPLGYAQWKQRTGQDGSSSYAAP</sequence>
<protein>
    <recommendedName>
        <fullName evidence="3">Right handed beta helix domain-containing protein</fullName>
    </recommendedName>
</protein>
<evidence type="ECO:0000313" key="5">
    <source>
        <dbReference type="Proteomes" id="UP000887222"/>
    </source>
</evidence>
<proteinExistence type="predicted"/>
<keyword evidence="2" id="KW-0732">Signal</keyword>
<dbReference type="NCBIfam" id="TIGR03804">
    <property type="entry name" value="para_beta_helix"/>
    <property type="match status" value="1"/>
</dbReference>
<dbReference type="SMART" id="SM00710">
    <property type="entry name" value="PbH1"/>
    <property type="match status" value="7"/>
</dbReference>
<dbReference type="PROSITE" id="PS51257">
    <property type="entry name" value="PROKAR_LIPOPROTEIN"/>
    <property type="match status" value="1"/>
</dbReference>
<accession>A0ABQ4PZS6</accession>
<keyword evidence="5" id="KW-1185">Reference proteome</keyword>
<dbReference type="Pfam" id="PF13229">
    <property type="entry name" value="Beta_helix"/>
    <property type="match status" value="2"/>
</dbReference>
<dbReference type="InterPro" id="IPR039448">
    <property type="entry name" value="Beta_helix"/>
</dbReference>
<feature type="region of interest" description="Disordered" evidence="1">
    <location>
        <begin position="44"/>
        <end position="65"/>
    </location>
</feature>
<name>A0ABQ4PZS6_9BURK</name>
<feature type="compositionally biased region" description="Low complexity" evidence="1">
    <location>
        <begin position="44"/>
        <end position="58"/>
    </location>
</feature>
<gene>
    <name evidence="4" type="ORF">NCCP691_04170</name>
</gene>
<evidence type="ECO:0000259" key="3">
    <source>
        <dbReference type="Pfam" id="PF13229"/>
    </source>
</evidence>
<dbReference type="InterPro" id="IPR022441">
    <property type="entry name" value="Para_beta_helix_rpt-2"/>
</dbReference>
<feature type="signal peptide" evidence="2">
    <location>
        <begin position="1"/>
        <end position="23"/>
    </location>
</feature>
<dbReference type="RefSeq" id="WP_220806588.1">
    <property type="nucleotide sequence ID" value="NZ_BPMK01000002.1"/>
</dbReference>
<evidence type="ECO:0000256" key="1">
    <source>
        <dbReference type="SAM" id="MobiDB-lite"/>
    </source>
</evidence>
<feature type="domain" description="Right handed beta helix" evidence="3">
    <location>
        <begin position="279"/>
        <end position="449"/>
    </location>
</feature>
<dbReference type="Proteomes" id="UP000887222">
    <property type="component" value="Unassembled WGS sequence"/>
</dbReference>
<dbReference type="PANTHER" id="PTHR36453">
    <property type="entry name" value="SECRETED PROTEIN-RELATED"/>
    <property type="match status" value="1"/>
</dbReference>
<dbReference type="Gene3D" id="2.160.20.10">
    <property type="entry name" value="Single-stranded right-handed beta-helix, Pectin lyase-like"/>
    <property type="match status" value="1"/>
</dbReference>
<organism evidence="4 5">
    <name type="scientific">Noviherbaspirillum aridicola</name>
    <dbReference type="NCBI Taxonomy" id="2849687"/>
    <lineage>
        <taxon>Bacteria</taxon>
        <taxon>Pseudomonadati</taxon>
        <taxon>Pseudomonadota</taxon>
        <taxon>Betaproteobacteria</taxon>
        <taxon>Burkholderiales</taxon>
        <taxon>Oxalobacteraceae</taxon>
        <taxon>Noviherbaspirillum</taxon>
    </lineage>
</organism>
<dbReference type="SUPFAM" id="SSF51126">
    <property type="entry name" value="Pectin lyase-like"/>
    <property type="match status" value="1"/>
</dbReference>
<evidence type="ECO:0000313" key="4">
    <source>
        <dbReference type="EMBL" id="GIZ50403.1"/>
    </source>
</evidence>
<dbReference type="EMBL" id="BPMK01000002">
    <property type="protein sequence ID" value="GIZ50403.1"/>
    <property type="molecule type" value="Genomic_DNA"/>
</dbReference>
<reference evidence="4 5" key="1">
    <citation type="journal article" date="2022" name="Int. J. Syst. Evol. Microbiol.">
        <title>Noviherbaspirillum aridicola sp. nov., isolated from an arid soil in Pakistan.</title>
        <authorList>
            <person name="Khan I.U."/>
            <person name="Saqib M."/>
            <person name="Amin A."/>
            <person name="Hussain F."/>
            <person name="Li L."/>
            <person name="Liu Y.H."/>
            <person name="Fang B.Z."/>
            <person name="Ahmed I."/>
            <person name="Li W.J."/>
        </authorList>
    </citation>
    <scope>NUCLEOTIDE SEQUENCE [LARGE SCALE GENOMIC DNA]</scope>
    <source>
        <strain evidence="4 5">NCCP-691</strain>
    </source>
</reference>